<proteinExistence type="predicted"/>
<organism evidence="1 2">
    <name type="scientific">Chloropicon roscoffensis</name>
    <dbReference type="NCBI Taxonomy" id="1461544"/>
    <lineage>
        <taxon>Eukaryota</taxon>
        <taxon>Viridiplantae</taxon>
        <taxon>Chlorophyta</taxon>
        <taxon>Chloropicophyceae</taxon>
        <taxon>Chloropicales</taxon>
        <taxon>Chloropicaceae</taxon>
        <taxon>Chloropicon</taxon>
    </lineage>
</organism>
<accession>A0AAX4NZQ6</accession>
<name>A0AAX4NZQ6_9CHLO</name>
<dbReference type="EMBL" id="CP151501">
    <property type="protein sequence ID" value="WZN59030.1"/>
    <property type="molecule type" value="Genomic_DNA"/>
</dbReference>
<reference evidence="1 2" key="1">
    <citation type="submission" date="2024-03" db="EMBL/GenBank/DDBJ databases">
        <title>Complete genome sequence of the green alga Chloropicon roscoffensis RCC1871.</title>
        <authorList>
            <person name="Lemieux C."/>
            <person name="Pombert J.-F."/>
            <person name="Otis C."/>
            <person name="Turmel M."/>
        </authorList>
    </citation>
    <scope>NUCLEOTIDE SEQUENCE [LARGE SCALE GENOMIC DNA]</scope>
    <source>
        <strain evidence="1 2">RCC1871</strain>
    </source>
</reference>
<dbReference type="AlphaFoldDB" id="A0AAX4NZQ6"/>
<evidence type="ECO:0000313" key="1">
    <source>
        <dbReference type="EMBL" id="WZN59030.1"/>
    </source>
</evidence>
<dbReference type="Proteomes" id="UP001472866">
    <property type="component" value="Chromosome 01"/>
</dbReference>
<keyword evidence="2" id="KW-1185">Reference proteome</keyword>
<evidence type="ECO:0000313" key="2">
    <source>
        <dbReference type="Proteomes" id="UP001472866"/>
    </source>
</evidence>
<protein>
    <submittedName>
        <fullName evidence="1">Uncharacterized protein</fullName>
    </submittedName>
</protein>
<sequence>MRFLQNLVSYWLNRALTDTLANSRGFQRLAIRMDQFLSEFKPSEFTKAFREEMTKSFREEQMRNKKF</sequence>
<gene>
    <name evidence="1" type="ORF">HKI87_01g05550</name>
</gene>